<dbReference type="Proteomes" id="UP001209878">
    <property type="component" value="Unassembled WGS sequence"/>
</dbReference>
<sequence>MCDKRRELKKKDAEGVRQYRVANKKIKKGMKKAKMNWIEEQCQYIEDSMKKNNSKKAYQLVKDLTSTKQGRTTTIQDKDGTYLNEVQDILKRWSEYCSELYNYRATGDPEVLNVSPATNNDNYPILREGLKAAVKSLKKGKSAGANNVPVELLQAGGSHDKRPTDYLPQHLAGRGVAHAVDLISHHHPPQERPPTAMSELSYHQPHQLPEQRYAEDLAEPTEAASGNGHR</sequence>
<name>A0AAD9P8U1_RIDPI</name>
<dbReference type="EMBL" id="JAODUO010000086">
    <property type="protein sequence ID" value="KAK2190200.1"/>
    <property type="molecule type" value="Genomic_DNA"/>
</dbReference>
<gene>
    <name evidence="2" type="ORF">NP493_87g07004</name>
</gene>
<evidence type="ECO:0000256" key="1">
    <source>
        <dbReference type="SAM" id="MobiDB-lite"/>
    </source>
</evidence>
<keyword evidence="3" id="KW-1185">Reference proteome</keyword>
<feature type="region of interest" description="Disordered" evidence="1">
    <location>
        <begin position="185"/>
        <end position="230"/>
    </location>
</feature>
<protein>
    <submittedName>
        <fullName evidence="2">Uncharacterized protein</fullName>
    </submittedName>
</protein>
<accession>A0AAD9P8U1</accession>
<dbReference type="AlphaFoldDB" id="A0AAD9P8U1"/>
<reference evidence="2" key="1">
    <citation type="journal article" date="2023" name="Mol. Biol. Evol.">
        <title>Third-Generation Sequencing Reveals the Adaptive Role of the Epigenome in Three Deep-Sea Polychaetes.</title>
        <authorList>
            <person name="Perez M."/>
            <person name="Aroh O."/>
            <person name="Sun Y."/>
            <person name="Lan Y."/>
            <person name="Juniper S.K."/>
            <person name="Young C.R."/>
            <person name="Angers B."/>
            <person name="Qian P.Y."/>
        </authorList>
    </citation>
    <scope>NUCLEOTIDE SEQUENCE</scope>
    <source>
        <strain evidence="2">R07B-5</strain>
    </source>
</reference>
<comment type="caution">
    <text evidence="2">The sequence shown here is derived from an EMBL/GenBank/DDBJ whole genome shotgun (WGS) entry which is preliminary data.</text>
</comment>
<evidence type="ECO:0000313" key="3">
    <source>
        <dbReference type="Proteomes" id="UP001209878"/>
    </source>
</evidence>
<organism evidence="2 3">
    <name type="scientific">Ridgeia piscesae</name>
    <name type="common">Tubeworm</name>
    <dbReference type="NCBI Taxonomy" id="27915"/>
    <lineage>
        <taxon>Eukaryota</taxon>
        <taxon>Metazoa</taxon>
        <taxon>Spiralia</taxon>
        <taxon>Lophotrochozoa</taxon>
        <taxon>Annelida</taxon>
        <taxon>Polychaeta</taxon>
        <taxon>Sedentaria</taxon>
        <taxon>Canalipalpata</taxon>
        <taxon>Sabellida</taxon>
        <taxon>Siboglinidae</taxon>
        <taxon>Ridgeia</taxon>
    </lineage>
</organism>
<proteinExistence type="predicted"/>
<evidence type="ECO:0000313" key="2">
    <source>
        <dbReference type="EMBL" id="KAK2190200.1"/>
    </source>
</evidence>